<gene>
    <name evidence="1" type="ORF">GKD85_08750</name>
</gene>
<sequence>MDEKKQFQKQKLNIDAHRGMEQGAKVLKGVASAAVAIGVLVMNKQNLKALGDTLKAARQLLKK</sequence>
<name>A0A6A8KQV2_9FIRM</name>
<organism evidence="1 2">
    <name type="scientific">Faecalibacterium prausnitzii</name>
    <dbReference type="NCBI Taxonomy" id="853"/>
    <lineage>
        <taxon>Bacteria</taxon>
        <taxon>Bacillati</taxon>
        <taxon>Bacillota</taxon>
        <taxon>Clostridia</taxon>
        <taxon>Eubacteriales</taxon>
        <taxon>Oscillospiraceae</taxon>
        <taxon>Faecalibacterium</taxon>
    </lineage>
</organism>
<dbReference type="EMBL" id="WKQE01000011">
    <property type="protein sequence ID" value="MSC80909.1"/>
    <property type="molecule type" value="Genomic_DNA"/>
</dbReference>
<reference evidence="1 2" key="1">
    <citation type="journal article" date="2019" name="Nat. Med.">
        <title>A library of human gut bacterial isolates paired with longitudinal multiomics data enables mechanistic microbiome research.</title>
        <authorList>
            <person name="Poyet M."/>
            <person name="Groussin M."/>
            <person name="Gibbons S.M."/>
            <person name="Avila-Pacheco J."/>
            <person name="Jiang X."/>
            <person name="Kearney S.M."/>
            <person name="Perrotta A.R."/>
            <person name="Berdy B."/>
            <person name="Zhao S."/>
            <person name="Lieberman T.D."/>
            <person name="Swanson P.K."/>
            <person name="Smith M."/>
            <person name="Roesemann S."/>
            <person name="Alexander J.E."/>
            <person name="Rich S.A."/>
            <person name="Livny J."/>
            <person name="Vlamakis H."/>
            <person name="Clish C."/>
            <person name="Bullock K."/>
            <person name="Deik A."/>
            <person name="Scott J."/>
            <person name="Pierce K.A."/>
            <person name="Xavier R.J."/>
            <person name="Alm E.J."/>
        </authorList>
    </citation>
    <scope>NUCLEOTIDE SEQUENCE [LARGE SCALE GENOMIC DNA]</scope>
    <source>
        <strain evidence="1 2">BIOML-B9</strain>
    </source>
</reference>
<comment type="caution">
    <text evidence="1">The sequence shown here is derived from an EMBL/GenBank/DDBJ whole genome shotgun (WGS) entry which is preliminary data.</text>
</comment>
<protein>
    <submittedName>
        <fullName evidence="1">Uncharacterized protein</fullName>
    </submittedName>
</protein>
<evidence type="ECO:0000313" key="1">
    <source>
        <dbReference type="EMBL" id="MSC80909.1"/>
    </source>
</evidence>
<accession>A0A6A8KQV2</accession>
<dbReference type="RefSeq" id="WP_154252264.1">
    <property type="nucleotide sequence ID" value="NZ_CABVEO010000002.1"/>
</dbReference>
<evidence type="ECO:0000313" key="2">
    <source>
        <dbReference type="Proteomes" id="UP000477010"/>
    </source>
</evidence>
<dbReference type="Proteomes" id="UP000477010">
    <property type="component" value="Unassembled WGS sequence"/>
</dbReference>
<dbReference type="AlphaFoldDB" id="A0A6A8KQV2"/>
<proteinExistence type="predicted"/>